<keyword evidence="1" id="KW-0433">Leucine-rich repeat</keyword>
<dbReference type="InParanoid" id="B4NJ95"/>
<evidence type="ECO:0000256" key="6">
    <source>
        <dbReference type="SAM" id="SignalP"/>
    </source>
</evidence>
<dbReference type="HOGENOM" id="CLU_491148_0_0_1"/>
<feature type="region of interest" description="Disordered" evidence="4">
    <location>
        <begin position="542"/>
        <end position="563"/>
    </location>
</feature>
<organism evidence="7 8">
    <name type="scientific">Drosophila willistoni</name>
    <name type="common">Fruit fly</name>
    <dbReference type="NCBI Taxonomy" id="7260"/>
    <lineage>
        <taxon>Eukaryota</taxon>
        <taxon>Metazoa</taxon>
        <taxon>Ecdysozoa</taxon>
        <taxon>Arthropoda</taxon>
        <taxon>Hexapoda</taxon>
        <taxon>Insecta</taxon>
        <taxon>Pterygota</taxon>
        <taxon>Neoptera</taxon>
        <taxon>Endopterygota</taxon>
        <taxon>Diptera</taxon>
        <taxon>Brachycera</taxon>
        <taxon>Muscomorpha</taxon>
        <taxon>Ephydroidea</taxon>
        <taxon>Drosophilidae</taxon>
        <taxon>Drosophila</taxon>
        <taxon>Sophophora</taxon>
    </lineage>
</organism>
<dbReference type="AlphaFoldDB" id="B4NJ95"/>
<evidence type="ECO:0000256" key="2">
    <source>
        <dbReference type="ARBA" id="ARBA00022729"/>
    </source>
</evidence>
<gene>
    <name evidence="7" type="primary">Dwil\GK14381</name>
    <name evidence="7" type="ORF">Dwil_GK14381</name>
</gene>
<dbReference type="GO" id="GO:0005886">
    <property type="term" value="C:plasma membrane"/>
    <property type="evidence" value="ECO:0007669"/>
    <property type="project" value="TreeGrafter"/>
</dbReference>
<dbReference type="Proteomes" id="UP000007798">
    <property type="component" value="Unassembled WGS sequence"/>
</dbReference>
<dbReference type="FunCoup" id="B4NJ95">
    <property type="interactions" value="1"/>
</dbReference>
<dbReference type="STRING" id="7260.B4NJ95"/>
<accession>B4NJ95</accession>
<dbReference type="Pfam" id="PF13855">
    <property type="entry name" value="LRR_8"/>
    <property type="match status" value="2"/>
</dbReference>
<sequence>MFILHIIAGYILCSLLGDSLQVEPSYGTTGRVNLSASCPNAYCNLDLINTNEQHLAYSTDLARNLQQLYLSNCNRYSLPLVLLNLTPNLRTLVMQNCSIYHITKDALKPVANLTSLQVQRTNIWLLRDEQFVAVPKLEMLELGFNSIHTVHGRALMGLERLRLLGLQSNGIAQIMDKTLDPLINLLHLDLSDNEIEHLPGDIFSKNLKLQTLLLNGNRLGQLMPPTLTPLVNLRLLDLSNCGQLEELHLSSAQSVLLEDSGLHSLVIEGGVIKLQAGNNQLTLVSIGDKSSVIELDLHGNLLTGNETERLLRGMWNLQRLDLSKNIIETWPMPAIFPNTTDIFMLPSLTHLNLGYNQLRGLPMESPLLSSRLTQLDISFNHMLTAPIQNLAALQNLEHLYLEGNRLHELDYELLHHQHEYLRELGLYDNEWSFNFLRKMITYLNDRGVHLPVRILHRQENTTHTLIAASTGRHLMNGESLPQSQAQAGVSGIHPYWTLRDVLAFVTLLVVLAILLLQFYHILDDEGCLRRLRQWRRGRQSTIANGTNGARRLDEQDSEHSSSE</sequence>
<dbReference type="InterPro" id="IPR032675">
    <property type="entry name" value="LRR_dom_sf"/>
</dbReference>
<dbReference type="PANTHER" id="PTHR24369">
    <property type="entry name" value="ANTIGEN BSP, PUTATIVE-RELATED"/>
    <property type="match status" value="1"/>
</dbReference>
<proteinExistence type="predicted"/>
<dbReference type="PROSITE" id="PS51450">
    <property type="entry name" value="LRR"/>
    <property type="match status" value="2"/>
</dbReference>
<keyword evidence="5" id="KW-0472">Membrane</keyword>
<reference evidence="7 8" key="1">
    <citation type="journal article" date="2007" name="Nature">
        <title>Evolution of genes and genomes on the Drosophila phylogeny.</title>
        <authorList>
            <consortium name="Drosophila 12 Genomes Consortium"/>
            <person name="Clark A.G."/>
            <person name="Eisen M.B."/>
            <person name="Smith D.R."/>
            <person name="Bergman C.M."/>
            <person name="Oliver B."/>
            <person name="Markow T.A."/>
            <person name="Kaufman T.C."/>
            <person name="Kellis M."/>
            <person name="Gelbart W."/>
            <person name="Iyer V.N."/>
            <person name="Pollard D.A."/>
            <person name="Sackton T.B."/>
            <person name="Larracuente A.M."/>
            <person name="Singh N.D."/>
            <person name="Abad J.P."/>
            <person name="Abt D.N."/>
            <person name="Adryan B."/>
            <person name="Aguade M."/>
            <person name="Akashi H."/>
            <person name="Anderson W.W."/>
            <person name="Aquadro C.F."/>
            <person name="Ardell D.H."/>
            <person name="Arguello R."/>
            <person name="Artieri C.G."/>
            <person name="Barbash D.A."/>
            <person name="Barker D."/>
            <person name="Barsanti P."/>
            <person name="Batterham P."/>
            <person name="Batzoglou S."/>
            <person name="Begun D."/>
            <person name="Bhutkar A."/>
            <person name="Blanco E."/>
            <person name="Bosak S.A."/>
            <person name="Bradley R.K."/>
            <person name="Brand A.D."/>
            <person name="Brent M.R."/>
            <person name="Brooks A.N."/>
            <person name="Brown R.H."/>
            <person name="Butlin R.K."/>
            <person name="Caggese C."/>
            <person name="Calvi B.R."/>
            <person name="Bernardo de Carvalho A."/>
            <person name="Caspi A."/>
            <person name="Castrezana S."/>
            <person name="Celniker S.E."/>
            <person name="Chang J.L."/>
            <person name="Chapple C."/>
            <person name="Chatterji S."/>
            <person name="Chinwalla A."/>
            <person name="Civetta A."/>
            <person name="Clifton S.W."/>
            <person name="Comeron J.M."/>
            <person name="Costello J.C."/>
            <person name="Coyne J.A."/>
            <person name="Daub J."/>
            <person name="David R.G."/>
            <person name="Delcher A.L."/>
            <person name="Delehaunty K."/>
            <person name="Do C.B."/>
            <person name="Ebling H."/>
            <person name="Edwards K."/>
            <person name="Eickbush T."/>
            <person name="Evans J.D."/>
            <person name="Filipski A."/>
            <person name="Findeiss S."/>
            <person name="Freyhult E."/>
            <person name="Fulton L."/>
            <person name="Fulton R."/>
            <person name="Garcia A.C."/>
            <person name="Gardiner A."/>
            <person name="Garfield D.A."/>
            <person name="Garvin B.E."/>
            <person name="Gibson G."/>
            <person name="Gilbert D."/>
            <person name="Gnerre S."/>
            <person name="Godfrey J."/>
            <person name="Good R."/>
            <person name="Gotea V."/>
            <person name="Gravely B."/>
            <person name="Greenberg A.J."/>
            <person name="Griffiths-Jones S."/>
            <person name="Gross S."/>
            <person name="Guigo R."/>
            <person name="Gustafson E.A."/>
            <person name="Haerty W."/>
            <person name="Hahn M.W."/>
            <person name="Halligan D.L."/>
            <person name="Halpern A.L."/>
            <person name="Halter G.M."/>
            <person name="Han M.V."/>
            <person name="Heger A."/>
            <person name="Hillier L."/>
            <person name="Hinrichs A.S."/>
            <person name="Holmes I."/>
            <person name="Hoskins R.A."/>
            <person name="Hubisz M.J."/>
            <person name="Hultmark D."/>
            <person name="Huntley M.A."/>
            <person name="Jaffe D.B."/>
            <person name="Jagadeeshan S."/>
            <person name="Jeck W.R."/>
            <person name="Johnson J."/>
            <person name="Jones C.D."/>
            <person name="Jordan W.C."/>
            <person name="Karpen G.H."/>
            <person name="Kataoka E."/>
            <person name="Keightley P.D."/>
            <person name="Kheradpour P."/>
            <person name="Kirkness E.F."/>
            <person name="Koerich L.B."/>
            <person name="Kristiansen K."/>
            <person name="Kudrna D."/>
            <person name="Kulathinal R.J."/>
            <person name="Kumar S."/>
            <person name="Kwok R."/>
            <person name="Lander E."/>
            <person name="Langley C.H."/>
            <person name="Lapoint R."/>
            <person name="Lazzaro B.P."/>
            <person name="Lee S.J."/>
            <person name="Levesque L."/>
            <person name="Li R."/>
            <person name="Lin C.F."/>
            <person name="Lin M.F."/>
            <person name="Lindblad-Toh K."/>
            <person name="Llopart A."/>
            <person name="Long M."/>
            <person name="Low L."/>
            <person name="Lozovsky E."/>
            <person name="Lu J."/>
            <person name="Luo M."/>
            <person name="Machado C.A."/>
            <person name="Makalowski W."/>
            <person name="Marzo M."/>
            <person name="Matsuda M."/>
            <person name="Matzkin L."/>
            <person name="McAllister B."/>
            <person name="McBride C.S."/>
            <person name="McKernan B."/>
            <person name="McKernan K."/>
            <person name="Mendez-Lago M."/>
            <person name="Minx P."/>
            <person name="Mollenhauer M.U."/>
            <person name="Montooth K."/>
            <person name="Mount S.M."/>
            <person name="Mu X."/>
            <person name="Myers E."/>
            <person name="Negre B."/>
            <person name="Newfeld S."/>
            <person name="Nielsen R."/>
            <person name="Noor M.A."/>
            <person name="O'Grady P."/>
            <person name="Pachter L."/>
            <person name="Papaceit M."/>
            <person name="Parisi M.J."/>
            <person name="Parisi M."/>
            <person name="Parts L."/>
            <person name="Pedersen J.S."/>
            <person name="Pesole G."/>
            <person name="Phillippy A.M."/>
            <person name="Ponting C.P."/>
            <person name="Pop M."/>
            <person name="Porcelli D."/>
            <person name="Powell J.R."/>
            <person name="Prohaska S."/>
            <person name="Pruitt K."/>
            <person name="Puig M."/>
            <person name="Quesneville H."/>
            <person name="Ram K.R."/>
            <person name="Rand D."/>
            <person name="Rasmussen M.D."/>
            <person name="Reed L.K."/>
            <person name="Reenan R."/>
            <person name="Reily A."/>
            <person name="Remington K.A."/>
            <person name="Rieger T.T."/>
            <person name="Ritchie M.G."/>
            <person name="Robin C."/>
            <person name="Rogers Y.H."/>
            <person name="Rohde C."/>
            <person name="Rozas J."/>
            <person name="Rubenfield M.J."/>
            <person name="Ruiz A."/>
            <person name="Russo S."/>
            <person name="Salzberg S.L."/>
            <person name="Sanchez-Gracia A."/>
            <person name="Saranga D.J."/>
            <person name="Sato H."/>
            <person name="Schaeffer S.W."/>
            <person name="Schatz M.C."/>
            <person name="Schlenke T."/>
            <person name="Schwartz R."/>
            <person name="Segarra C."/>
            <person name="Singh R.S."/>
            <person name="Sirot L."/>
            <person name="Sirota M."/>
            <person name="Sisneros N.B."/>
            <person name="Smith C.D."/>
            <person name="Smith T.F."/>
            <person name="Spieth J."/>
            <person name="Stage D.E."/>
            <person name="Stark A."/>
            <person name="Stephan W."/>
            <person name="Strausberg R.L."/>
            <person name="Strempel S."/>
            <person name="Sturgill D."/>
            <person name="Sutton G."/>
            <person name="Sutton G.G."/>
            <person name="Tao W."/>
            <person name="Teichmann S."/>
            <person name="Tobari Y.N."/>
            <person name="Tomimura Y."/>
            <person name="Tsolas J.M."/>
            <person name="Valente V.L."/>
            <person name="Venter E."/>
            <person name="Venter J.C."/>
            <person name="Vicario S."/>
            <person name="Vieira F.G."/>
            <person name="Vilella A.J."/>
            <person name="Villasante A."/>
            <person name="Walenz B."/>
            <person name="Wang J."/>
            <person name="Wasserman M."/>
            <person name="Watts T."/>
            <person name="Wilson D."/>
            <person name="Wilson R.K."/>
            <person name="Wing R.A."/>
            <person name="Wolfner M.F."/>
            <person name="Wong A."/>
            <person name="Wong G.K."/>
            <person name="Wu C.I."/>
            <person name="Wu G."/>
            <person name="Yamamoto D."/>
            <person name="Yang H.P."/>
            <person name="Yang S.P."/>
            <person name="Yorke J.A."/>
            <person name="Yoshida K."/>
            <person name="Zdobnov E."/>
            <person name="Zhang P."/>
            <person name="Zhang Y."/>
            <person name="Zimin A.V."/>
            <person name="Baldwin J."/>
            <person name="Abdouelleil A."/>
            <person name="Abdulkadir J."/>
            <person name="Abebe A."/>
            <person name="Abera B."/>
            <person name="Abreu J."/>
            <person name="Acer S.C."/>
            <person name="Aftuck L."/>
            <person name="Alexander A."/>
            <person name="An P."/>
            <person name="Anderson E."/>
            <person name="Anderson S."/>
            <person name="Arachi H."/>
            <person name="Azer M."/>
            <person name="Bachantsang P."/>
            <person name="Barry A."/>
            <person name="Bayul T."/>
            <person name="Berlin A."/>
            <person name="Bessette D."/>
            <person name="Bloom T."/>
            <person name="Blye J."/>
            <person name="Boguslavskiy L."/>
            <person name="Bonnet C."/>
            <person name="Boukhgalter B."/>
            <person name="Bourzgui I."/>
            <person name="Brown A."/>
            <person name="Cahill P."/>
            <person name="Channer S."/>
            <person name="Cheshatsang Y."/>
            <person name="Chuda L."/>
            <person name="Citroen M."/>
            <person name="Collymore A."/>
            <person name="Cooke P."/>
            <person name="Costello M."/>
            <person name="D'Aco K."/>
            <person name="Daza R."/>
            <person name="De Haan G."/>
            <person name="DeGray S."/>
            <person name="DeMaso C."/>
            <person name="Dhargay N."/>
            <person name="Dooley K."/>
            <person name="Dooley E."/>
            <person name="Doricent M."/>
            <person name="Dorje P."/>
            <person name="Dorjee K."/>
            <person name="Dupes A."/>
            <person name="Elong R."/>
            <person name="Falk J."/>
            <person name="Farina A."/>
            <person name="Faro S."/>
            <person name="Ferguson D."/>
            <person name="Fisher S."/>
            <person name="Foley C.D."/>
            <person name="Franke A."/>
            <person name="Friedrich D."/>
            <person name="Gadbois L."/>
            <person name="Gearin G."/>
            <person name="Gearin C.R."/>
            <person name="Giannoukos G."/>
            <person name="Goode T."/>
            <person name="Graham J."/>
            <person name="Grandbois E."/>
            <person name="Grewal S."/>
            <person name="Gyaltsen K."/>
            <person name="Hafez N."/>
            <person name="Hagos B."/>
            <person name="Hall J."/>
            <person name="Henson C."/>
            <person name="Hollinger A."/>
            <person name="Honan T."/>
            <person name="Huard M.D."/>
            <person name="Hughes L."/>
            <person name="Hurhula B."/>
            <person name="Husby M.E."/>
            <person name="Kamat A."/>
            <person name="Kanga B."/>
            <person name="Kashin S."/>
            <person name="Khazanovich D."/>
            <person name="Kisner P."/>
            <person name="Lance K."/>
            <person name="Lara M."/>
            <person name="Lee W."/>
            <person name="Lennon N."/>
            <person name="Letendre F."/>
            <person name="LeVine R."/>
            <person name="Lipovsky A."/>
            <person name="Liu X."/>
            <person name="Liu J."/>
            <person name="Liu S."/>
            <person name="Lokyitsang T."/>
            <person name="Lokyitsang Y."/>
            <person name="Lubonja R."/>
            <person name="Lui A."/>
            <person name="MacDonald P."/>
            <person name="Magnisalis V."/>
            <person name="Maru K."/>
            <person name="Matthews C."/>
            <person name="McCusker W."/>
            <person name="McDonough S."/>
            <person name="Mehta T."/>
            <person name="Meldrim J."/>
            <person name="Meneus L."/>
            <person name="Mihai O."/>
            <person name="Mihalev A."/>
            <person name="Mihova T."/>
            <person name="Mittelman R."/>
            <person name="Mlenga V."/>
            <person name="Montmayeur A."/>
            <person name="Mulrain L."/>
            <person name="Navidi A."/>
            <person name="Naylor J."/>
            <person name="Negash T."/>
            <person name="Nguyen T."/>
            <person name="Nguyen N."/>
            <person name="Nicol R."/>
            <person name="Norbu C."/>
            <person name="Norbu N."/>
            <person name="Novod N."/>
            <person name="O'Neill B."/>
            <person name="Osman S."/>
            <person name="Markiewicz E."/>
            <person name="Oyono O.L."/>
            <person name="Patti C."/>
            <person name="Phunkhang P."/>
            <person name="Pierre F."/>
            <person name="Priest M."/>
            <person name="Raghuraman S."/>
            <person name="Rege F."/>
            <person name="Reyes R."/>
            <person name="Rise C."/>
            <person name="Rogov P."/>
            <person name="Ross K."/>
            <person name="Ryan E."/>
            <person name="Settipalli S."/>
            <person name="Shea T."/>
            <person name="Sherpa N."/>
            <person name="Shi L."/>
            <person name="Shih D."/>
            <person name="Sparrow T."/>
            <person name="Spaulding J."/>
            <person name="Stalker J."/>
            <person name="Stange-Thomann N."/>
            <person name="Stavropoulos S."/>
            <person name="Stone C."/>
            <person name="Strader C."/>
            <person name="Tesfaye S."/>
            <person name="Thomson T."/>
            <person name="Thoulutsang Y."/>
            <person name="Thoulutsang D."/>
            <person name="Topham K."/>
            <person name="Topping I."/>
            <person name="Tsamla T."/>
            <person name="Vassiliev H."/>
            <person name="Vo A."/>
            <person name="Wangchuk T."/>
            <person name="Wangdi T."/>
            <person name="Weiand M."/>
            <person name="Wilkinson J."/>
            <person name="Wilson A."/>
            <person name="Yadav S."/>
            <person name="Young G."/>
            <person name="Yu Q."/>
            <person name="Zembek L."/>
            <person name="Zhong D."/>
            <person name="Zimmer A."/>
            <person name="Zwirko Z."/>
            <person name="Jaffe D.B."/>
            <person name="Alvarez P."/>
            <person name="Brockman W."/>
            <person name="Butler J."/>
            <person name="Chin C."/>
            <person name="Gnerre S."/>
            <person name="Grabherr M."/>
            <person name="Kleber M."/>
            <person name="Mauceli E."/>
            <person name="MacCallum I."/>
        </authorList>
    </citation>
    <scope>NUCLEOTIDE SEQUENCE [LARGE SCALE GENOMIC DNA]</scope>
    <source>
        <strain evidence="8">Tucson 14030-0811.24</strain>
    </source>
</reference>
<feature type="signal peptide" evidence="6">
    <location>
        <begin position="1"/>
        <end position="21"/>
    </location>
</feature>
<dbReference type="Gene3D" id="3.80.10.10">
    <property type="entry name" value="Ribonuclease Inhibitor"/>
    <property type="match status" value="2"/>
</dbReference>
<dbReference type="InterPro" id="IPR003591">
    <property type="entry name" value="Leu-rich_rpt_typical-subtyp"/>
</dbReference>
<evidence type="ECO:0000256" key="1">
    <source>
        <dbReference type="ARBA" id="ARBA00022614"/>
    </source>
</evidence>
<feature type="transmembrane region" description="Helical" evidence="5">
    <location>
        <begin position="501"/>
        <end position="522"/>
    </location>
</feature>
<keyword evidence="5" id="KW-1133">Transmembrane helix</keyword>
<evidence type="ECO:0000256" key="3">
    <source>
        <dbReference type="ARBA" id="ARBA00022737"/>
    </source>
</evidence>
<keyword evidence="8" id="KW-1185">Reference proteome</keyword>
<dbReference type="EMBL" id="CH964272">
    <property type="protein sequence ID" value="EDW84926.2"/>
    <property type="molecule type" value="Genomic_DNA"/>
</dbReference>
<feature type="compositionally biased region" description="Basic and acidic residues" evidence="4">
    <location>
        <begin position="550"/>
        <end position="563"/>
    </location>
</feature>
<name>B4NJ95_DROWI</name>
<evidence type="ECO:0000256" key="4">
    <source>
        <dbReference type="SAM" id="MobiDB-lite"/>
    </source>
</evidence>
<keyword evidence="2 6" id="KW-0732">Signal</keyword>
<keyword evidence="5" id="KW-0812">Transmembrane</keyword>
<feature type="chain" id="PRO_5006458468" description="LRRNT domain-containing protein" evidence="6">
    <location>
        <begin position="22"/>
        <end position="563"/>
    </location>
</feature>
<dbReference type="KEGG" id="dwi:6651075"/>
<dbReference type="SUPFAM" id="SSF52047">
    <property type="entry name" value="RNI-like"/>
    <property type="match status" value="1"/>
</dbReference>
<evidence type="ECO:0000313" key="7">
    <source>
        <dbReference type="EMBL" id="EDW84926.2"/>
    </source>
</evidence>
<dbReference type="InterPro" id="IPR001611">
    <property type="entry name" value="Leu-rich_rpt"/>
</dbReference>
<evidence type="ECO:0000256" key="5">
    <source>
        <dbReference type="SAM" id="Phobius"/>
    </source>
</evidence>
<dbReference type="InterPro" id="IPR050541">
    <property type="entry name" value="LRR_TM_domain-containing"/>
</dbReference>
<dbReference type="SMART" id="SM00369">
    <property type="entry name" value="LRR_TYP"/>
    <property type="match status" value="8"/>
</dbReference>
<protein>
    <recommendedName>
        <fullName evidence="9">LRRNT domain-containing protein</fullName>
    </recommendedName>
</protein>
<dbReference type="PANTHER" id="PTHR24369:SF210">
    <property type="entry name" value="CHAOPTIN-RELATED"/>
    <property type="match status" value="1"/>
</dbReference>
<evidence type="ECO:0000313" key="8">
    <source>
        <dbReference type="Proteomes" id="UP000007798"/>
    </source>
</evidence>
<dbReference type="OrthoDB" id="2013775at2759"/>
<dbReference type="eggNOG" id="KOG0619">
    <property type="taxonomic scope" value="Eukaryota"/>
</dbReference>
<evidence type="ECO:0008006" key="9">
    <source>
        <dbReference type="Google" id="ProtNLM"/>
    </source>
</evidence>
<keyword evidence="3" id="KW-0677">Repeat</keyword>